<dbReference type="Proteomes" id="UP000325187">
    <property type="component" value="Unassembled WGS sequence"/>
</dbReference>
<gene>
    <name evidence="1" type="ORF">JCM17845_15570</name>
</gene>
<dbReference type="EMBL" id="BKCM01000007">
    <property type="protein sequence ID" value="GER00934.1"/>
    <property type="molecule type" value="Genomic_DNA"/>
</dbReference>
<evidence type="ECO:0000313" key="1">
    <source>
        <dbReference type="EMBL" id="GER00934.1"/>
    </source>
</evidence>
<comment type="caution">
    <text evidence="1">The sequence shown here is derived from an EMBL/GenBank/DDBJ whole genome shotgun (WGS) entry which is preliminary data.</text>
</comment>
<organism evidence="1 2">
    <name type="scientific">Iodidimonas gelatinilytica</name>
    <dbReference type="NCBI Taxonomy" id="1236966"/>
    <lineage>
        <taxon>Bacteria</taxon>
        <taxon>Pseudomonadati</taxon>
        <taxon>Pseudomonadota</taxon>
        <taxon>Alphaproteobacteria</taxon>
        <taxon>Iodidimonadales</taxon>
        <taxon>Iodidimonadaceae</taxon>
        <taxon>Iodidimonas</taxon>
    </lineage>
</organism>
<keyword evidence="2" id="KW-1185">Reference proteome</keyword>
<proteinExistence type="predicted"/>
<evidence type="ECO:0000313" key="2">
    <source>
        <dbReference type="Proteomes" id="UP000325187"/>
    </source>
</evidence>
<name>A0A5A7MZU7_9PROT</name>
<dbReference type="AlphaFoldDB" id="A0A5A7MZU7"/>
<sequence>MWRVPYSVVGDELRPEGTALVVCAWSTVVDEGTTAIIDLIDPTPDCEAAMDSSGERI</sequence>
<accession>A0A5A7MZU7</accession>
<reference evidence="1 2" key="1">
    <citation type="submission" date="2019-09" db="EMBL/GenBank/DDBJ databases">
        <title>NBRP : Genome information of microbial organism related human and environment.</title>
        <authorList>
            <person name="Hattori M."/>
            <person name="Oshima K."/>
            <person name="Inaba H."/>
            <person name="Suda W."/>
            <person name="Sakamoto M."/>
            <person name="Iino T."/>
            <person name="Kitahara M."/>
            <person name="Oshida Y."/>
            <person name="Iida T."/>
            <person name="Kudo T."/>
            <person name="Itoh T."/>
            <person name="Ohkuma M."/>
        </authorList>
    </citation>
    <scope>NUCLEOTIDE SEQUENCE [LARGE SCALE GENOMIC DNA]</scope>
    <source>
        <strain evidence="1 2">Mie-1</strain>
    </source>
</reference>
<protein>
    <submittedName>
        <fullName evidence="1">Uncharacterized protein</fullName>
    </submittedName>
</protein>